<comment type="caution">
    <text evidence="2">The sequence shown here is derived from an EMBL/GenBank/DDBJ whole genome shotgun (WGS) entry which is preliminary data.</text>
</comment>
<protein>
    <recommendedName>
        <fullName evidence="4">UV radiation resistance-associated gene protein</fullName>
    </recommendedName>
</protein>
<dbReference type="GO" id="GO:0000323">
    <property type="term" value="C:lytic vacuole"/>
    <property type="evidence" value="ECO:0007669"/>
    <property type="project" value="TreeGrafter"/>
</dbReference>
<feature type="coiled-coil region" evidence="1">
    <location>
        <begin position="26"/>
        <end position="81"/>
    </location>
</feature>
<organism evidence="2 3">
    <name type="scientific">Arabis nemorensis</name>
    <dbReference type="NCBI Taxonomy" id="586526"/>
    <lineage>
        <taxon>Eukaryota</taxon>
        <taxon>Viridiplantae</taxon>
        <taxon>Streptophyta</taxon>
        <taxon>Embryophyta</taxon>
        <taxon>Tracheophyta</taxon>
        <taxon>Spermatophyta</taxon>
        <taxon>Magnoliopsida</taxon>
        <taxon>eudicotyledons</taxon>
        <taxon>Gunneridae</taxon>
        <taxon>Pentapetalae</taxon>
        <taxon>rosids</taxon>
        <taxon>malvids</taxon>
        <taxon>Brassicales</taxon>
        <taxon>Brassicaceae</taxon>
        <taxon>Arabideae</taxon>
        <taxon>Arabis</taxon>
    </lineage>
</organism>
<name>A0A565AKR3_9BRAS</name>
<evidence type="ECO:0000313" key="2">
    <source>
        <dbReference type="EMBL" id="VVA90011.1"/>
    </source>
</evidence>
<evidence type="ECO:0000313" key="3">
    <source>
        <dbReference type="Proteomes" id="UP000489600"/>
    </source>
</evidence>
<accession>A0A565AKR3</accession>
<dbReference type="AlphaFoldDB" id="A0A565AKR3"/>
<proteinExistence type="predicted"/>
<dbReference type="GO" id="GO:0035493">
    <property type="term" value="P:SNARE complex assembly"/>
    <property type="evidence" value="ECO:0007669"/>
    <property type="project" value="TreeGrafter"/>
</dbReference>
<dbReference type="GO" id="GO:0005768">
    <property type="term" value="C:endosome"/>
    <property type="evidence" value="ECO:0007669"/>
    <property type="project" value="TreeGrafter"/>
</dbReference>
<dbReference type="Proteomes" id="UP000489600">
    <property type="component" value="Unassembled WGS sequence"/>
</dbReference>
<gene>
    <name evidence="2" type="ORF">ANE_LOCUS456</name>
</gene>
<dbReference type="GO" id="GO:0000149">
    <property type="term" value="F:SNARE binding"/>
    <property type="evidence" value="ECO:0007669"/>
    <property type="project" value="TreeGrafter"/>
</dbReference>
<dbReference type="EMBL" id="CABITT030000001">
    <property type="protein sequence ID" value="VVA90011.1"/>
    <property type="molecule type" value="Genomic_DNA"/>
</dbReference>
<dbReference type="PANTHER" id="PTHR15157">
    <property type="entry name" value="UV RADIATION RESISTANCE-ASSOCIATED GENE PROTEIN"/>
    <property type="match status" value="1"/>
</dbReference>
<dbReference type="OrthoDB" id="72772at2759"/>
<evidence type="ECO:0008006" key="4">
    <source>
        <dbReference type="Google" id="ProtNLM"/>
    </source>
</evidence>
<keyword evidence="3" id="KW-1185">Reference proteome</keyword>
<keyword evidence="1" id="KW-0175">Coiled coil</keyword>
<sequence>MERLRRIDKDVKKIKWEDFENELTRILSLYSALEEANERKRNLQQKLEPLIQVNAETLSRRNELEEMRQRLEARKLLVEKTSAASKVAEHDAKKKEEKLSTEVKALVIGGTSLSVTKSKSQDSNCQLEGERDYARLNSVMNKLRKRQQNMISLVSRIYHLKIKAGLSEDQKLESFPGGSKSGTTPVTEGGSVTILGLPFSMAPFAKMSFFTDKEEAQRSATALGYVAHAVSLIASYLTVPLRYPLRFGGSKSYIRDFAPSIEPLSSDMTPIATLSENLTFVEFPLFLDGQDSTRAAYAVFLLNKNIEQLLNIVGKTTRGSRQLLQNLKELTQIIQSPMFLET</sequence>
<reference evidence="2" key="1">
    <citation type="submission" date="2019-07" db="EMBL/GenBank/DDBJ databases">
        <authorList>
            <person name="Dittberner H."/>
        </authorList>
    </citation>
    <scope>NUCLEOTIDE SEQUENCE [LARGE SCALE GENOMIC DNA]</scope>
</reference>
<dbReference type="PANTHER" id="PTHR15157:SF24">
    <property type="entry name" value="VACUOLAR PROTEIN SORTING 38"/>
    <property type="match status" value="1"/>
</dbReference>
<evidence type="ECO:0000256" key="1">
    <source>
        <dbReference type="SAM" id="Coils"/>
    </source>
</evidence>